<dbReference type="EMBL" id="SNWM01000001">
    <property type="protein sequence ID" value="TDO23881.1"/>
    <property type="molecule type" value="Genomic_DNA"/>
</dbReference>
<organism evidence="1 2">
    <name type="scientific">Pedobacter duraquae</name>
    <dbReference type="NCBI Taxonomy" id="425511"/>
    <lineage>
        <taxon>Bacteria</taxon>
        <taxon>Pseudomonadati</taxon>
        <taxon>Bacteroidota</taxon>
        <taxon>Sphingobacteriia</taxon>
        <taxon>Sphingobacteriales</taxon>
        <taxon>Sphingobacteriaceae</taxon>
        <taxon>Pedobacter</taxon>
    </lineage>
</organism>
<sequence>MNKSLLLAVFTFLAGLGVGYLSFHKPDYGAKEREIGEMDISNFAIWKCKGDIVDSTAQICVDSAYQMVQGFSGIDLNNQPNTRTIWFSFERIENLYKRLKYDRDTMKYGTDGIRIYFAKYPKEYAPGHAHPHAGQNTILFVSTKDSLQKKYHRDYYTQSPRPIPLTPENKGELCPPGDCPGNGALLLAPVTPASLTKR</sequence>
<evidence type="ECO:0000313" key="2">
    <source>
        <dbReference type="Proteomes" id="UP000295499"/>
    </source>
</evidence>
<comment type="caution">
    <text evidence="1">The sequence shown here is derived from an EMBL/GenBank/DDBJ whole genome shotgun (WGS) entry which is preliminary data.</text>
</comment>
<dbReference type="RefSeq" id="WP_133551422.1">
    <property type="nucleotide sequence ID" value="NZ_SNWM01000001.1"/>
</dbReference>
<dbReference type="Proteomes" id="UP000295499">
    <property type="component" value="Unassembled WGS sequence"/>
</dbReference>
<dbReference type="AlphaFoldDB" id="A0A4R6IP24"/>
<proteinExistence type="predicted"/>
<gene>
    <name evidence="1" type="ORF">CLV32_0167</name>
</gene>
<keyword evidence="2" id="KW-1185">Reference proteome</keyword>
<name>A0A4R6IP24_9SPHI</name>
<accession>A0A4R6IP24</accession>
<reference evidence="1 2" key="1">
    <citation type="submission" date="2019-03" db="EMBL/GenBank/DDBJ databases">
        <title>Genomic Encyclopedia of Archaeal and Bacterial Type Strains, Phase II (KMG-II): from individual species to whole genera.</title>
        <authorList>
            <person name="Goeker M."/>
        </authorList>
    </citation>
    <scope>NUCLEOTIDE SEQUENCE [LARGE SCALE GENOMIC DNA]</scope>
    <source>
        <strain evidence="1 2">DSM 19034</strain>
    </source>
</reference>
<dbReference type="OrthoDB" id="662966at2"/>
<protein>
    <submittedName>
        <fullName evidence="1">Uncharacterized protein</fullName>
    </submittedName>
</protein>
<evidence type="ECO:0000313" key="1">
    <source>
        <dbReference type="EMBL" id="TDO23881.1"/>
    </source>
</evidence>